<evidence type="ECO:0000313" key="1">
    <source>
        <dbReference type="EMBL" id="MEF3118205.1"/>
    </source>
</evidence>
<organism evidence="1 2">
    <name type="scientific">Streptomyces chrestomyceticus</name>
    <dbReference type="NCBI Taxonomy" id="68185"/>
    <lineage>
        <taxon>Bacteria</taxon>
        <taxon>Bacillati</taxon>
        <taxon>Actinomycetota</taxon>
        <taxon>Actinomycetes</taxon>
        <taxon>Kitasatosporales</taxon>
        <taxon>Streptomycetaceae</taxon>
        <taxon>Streptomyces</taxon>
    </lineage>
</organism>
<dbReference type="EMBL" id="JAVFKM010000025">
    <property type="protein sequence ID" value="MEF3118205.1"/>
    <property type="molecule type" value="Genomic_DNA"/>
</dbReference>
<sequence>MTYNIFLVDSPDPGVMAQALAAILQVPVKEIDVADADGDPDERHWEALVSCEYSYVQGNLSYSAEIYAQDSVPHQPPEAQLSAALAERIGTPVLYPPTEAPESAHWLVTPEGLTTRARLDESEDEDPSYTVTAVEAFVRQLPDVPVRHLPEVVREQKVVTPLTDAFAECVASLPEAERSEISPDAAEATRVVTSYLGAWEKLSRRAENGWEPSGWFPLEFYRETLGYRDDIEGYLRQLPGKLQALYRNYLDKVDDLYRELTVEDNDHVVANDKGVPVTHLAQKPWWWYRRPEPMPWSE</sequence>
<proteinExistence type="predicted"/>
<reference evidence="1 2" key="1">
    <citation type="submission" date="2023-08" db="EMBL/GenBank/DDBJ databases">
        <authorList>
            <person name="Sharma P."/>
            <person name="Verma V."/>
            <person name="Mohan M.K."/>
            <person name="Dubey A.K."/>
        </authorList>
    </citation>
    <scope>NUCLEOTIDE SEQUENCE [LARGE SCALE GENOMIC DNA]</scope>
    <source>
        <strain evidence="1 2">ADP4</strain>
    </source>
</reference>
<comment type="caution">
    <text evidence="1">The sequence shown here is derived from an EMBL/GenBank/DDBJ whole genome shotgun (WGS) entry which is preliminary data.</text>
</comment>
<dbReference type="Proteomes" id="UP001348265">
    <property type="component" value="Unassembled WGS sequence"/>
</dbReference>
<keyword evidence="2" id="KW-1185">Reference proteome</keyword>
<name>A0ABU7X5H4_9ACTN</name>
<dbReference type="RefSeq" id="WP_331789384.1">
    <property type="nucleotide sequence ID" value="NZ_JAVFKM010000025.1"/>
</dbReference>
<accession>A0ABU7X5H4</accession>
<gene>
    <name evidence="1" type="ORF">RB636_34145</name>
</gene>
<evidence type="ECO:0000313" key="2">
    <source>
        <dbReference type="Proteomes" id="UP001348265"/>
    </source>
</evidence>
<protein>
    <submittedName>
        <fullName evidence="1">Uncharacterized protein</fullName>
    </submittedName>
</protein>